<name>A0A1I3M572_9EURY</name>
<sequence length="120" mass="13667">MDANLPDDWTESTRRSYTPADSTRKREYRTYRHDSGDVRLKVAPASLGDGGDRPGYTLTATSYPGLEFAQTTRVRTVLTFDRCEQVARRFMTLFTGRYDGPGSFDAALEYACKRTREPPR</sequence>
<reference evidence="2 3" key="1">
    <citation type="submission" date="2016-10" db="EMBL/GenBank/DDBJ databases">
        <authorList>
            <person name="de Groot N.N."/>
        </authorList>
    </citation>
    <scope>NUCLEOTIDE SEQUENCE [LARGE SCALE GENOMIC DNA]</scope>
    <source>
        <strain evidence="2 3">SP2</strain>
    </source>
</reference>
<evidence type="ECO:0000313" key="3">
    <source>
        <dbReference type="Proteomes" id="UP000182829"/>
    </source>
</evidence>
<organism evidence="2 3">
    <name type="scientific">Natronobacterium gregoryi</name>
    <dbReference type="NCBI Taxonomy" id="44930"/>
    <lineage>
        <taxon>Archaea</taxon>
        <taxon>Methanobacteriati</taxon>
        <taxon>Methanobacteriota</taxon>
        <taxon>Stenosarchaea group</taxon>
        <taxon>Halobacteria</taxon>
        <taxon>Halobacteriales</taxon>
        <taxon>Natrialbaceae</taxon>
        <taxon>Natronobacterium</taxon>
    </lineage>
</organism>
<dbReference type="GeneID" id="14208651"/>
<feature type="region of interest" description="Disordered" evidence="1">
    <location>
        <begin position="1"/>
        <end position="28"/>
    </location>
</feature>
<dbReference type="OMA" id="REMQYRT"/>
<proteinExistence type="predicted"/>
<evidence type="ECO:0000256" key="1">
    <source>
        <dbReference type="SAM" id="MobiDB-lite"/>
    </source>
</evidence>
<protein>
    <submittedName>
        <fullName evidence="2">Uncharacterized protein</fullName>
    </submittedName>
</protein>
<dbReference type="EMBL" id="FORO01000009">
    <property type="protein sequence ID" value="SFI91895.1"/>
    <property type="molecule type" value="Genomic_DNA"/>
</dbReference>
<accession>A0A1I3M572</accession>
<gene>
    <name evidence="2" type="ORF">SAMN05443661_10978</name>
</gene>
<dbReference type="RefSeq" id="WP_005578891.1">
    <property type="nucleotide sequence ID" value="NZ_FORO01000009.1"/>
</dbReference>
<dbReference type="Proteomes" id="UP000182829">
    <property type="component" value="Unassembled WGS sequence"/>
</dbReference>
<evidence type="ECO:0000313" key="2">
    <source>
        <dbReference type="EMBL" id="SFI91895.1"/>
    </source>
</evidence>
<dbReference type="AlphaFoldDB" id="A0A1I3M572"/>
<dbReference type="OrthoDB" id="197739at2157"/>